<keyword evidence="4" id="KW-0808">Transferase</keyword>
<gene>
    <name evidence="12" type="ORF">D9X91_18360</name>
</gene>
<keyword evidence="9" id="KW-0594">Phospholipid biosynthesis</keyword>
<evidence type="ECO:0000256" key="10">
    <source>
        <dbReference type="ARBA" id="ARBA00023264"/>
    </source>
</evidence>
<reference evidence="12 13" key="1">
    <citation type="submission" date="2018-10" db="EMBL/GenBank/DDBJ databases">
        <title>Falsibacillus sp. genome draft.</title>
        <authorList>
            <person name="Shi S."/>
        </authorList>
    </citation>
    <scope>NUCLEOTIDE SEQUENCE [LARGE SCALE GENOMIC DNA]</scope>
    <source>
        <strain evidence="12 13">GY 10110</strain>
    </source>
</reference>
<evidence type="ECO:0000256" key="8">
    <source>
        <dbReference type="ARBA" id="ARBA00023098"/>
    </source>
</evidence>
<dbReference type="GO" id="GO:0008654">
    <property type="term" value="P:phospholipid biosynthetic process"/>
    <property type="evidence" value="ECO:0007669"/>
    <property type="project" value="UniProtKB-KW"/>
</dbReference>
<dbReference type="InterPro" id="IPR050187">
    <property type="entry name" value="Lipid_Phosphate_FormReg"/>
</dbReference>
<comment type="cofactor">
    <cofactor evidence="1">
        <name>Mg(2+)</name>
        <dbReference type="ChEBI" id="CHEBI:18420"/>
    </cofactor>
</comment>
<dbReference type="OrthoDB" id="142078at2"/>
<evidence type="ECO:0000256" key="7">
    <source>
        <dbReference type="ARBA" id="ARBA00022840"/>
    </source>
</evidence>
<evidence type="ECO:0000256" key="3">
    <source>
        <dbReference type="ARBA" id="ARBA00022516"/>
    </source>
</evidence>
<dbReference type="InterPro" id="IPR016064">
    <property type="entry name" value="NAD/diacylglycerol_kinase_sf"/>
</dbReference>
<comment type="similarity">
    <text evidence="2">Belongs to the diacylglycerol/lipid kinase family.</text>
</comment>
<evidence type="ECO:0000313" key="13">
    <source>
        <dbReference type="Proteomes" id="UP000276770"/>
    </source>
</evidence>
<dbReference type="EMBL" id="RCVZ01000016">
    <property type="protein sequence ID" value="RLQ93197.1"/>
    <property type="molecule type" value="Genomic_DNA"/>
</dbReference>
<dbReference type="InterPro" id="IPR017438">
    <property type="entry name" value="ATP-NAD_kinase_N"/>
</dbReference>
<dbReference type="PANTHER" id="PTHR12358:SF107">
    <property type="entry name" value="LIPID KINASE BMRU-RELATED"/>
    <property type="match status" value="1"/>
</dbReference>
<protein>
    <submittedName>
        <fullName evidence="12">YegS/Rv2252/BmrU family lipid kinase</fullName>
    </submittedName>
</protein>
<sequence>MNSFKKGLLIFNGKAGRKGLNKNLQDCVPVLAEQLDELTLMRTQKAGDGERLCREHGSRYDIVFILGGDGTVHECLNGIAQLDAPPTVSVLPSGTCNDFSRLLKVPQDISEASRLISTGEVAEMDLGKVNDRIFSNFWGIGLISEASENINASSKNMLGKISYYISALQTVKEAMPFSFKITCDEQVIEDEAVMILVANGCFIGTNRLPLSKICADDGMLDILIIRQAGFELFKNLITGEEPPDWNHDDSNVIHIQAKECKIETQELMKADMDGEVYEEGTPAHLSALQKKVSFLRGDFEY</sequence>
<evidence type="ECO:0000313" key="12">
    <source>
        <dbReference type="EMBL" id="RLQ93197.1"/>
    </source>
</evidence>
<dbReference type="AlphaFoldDB" id="A0A3L7JQV0"/>
<dbReference type="GO" id="GO:0005886">
    <property type="term" value="C:plasma membrane"/>
    <property type="evidence" value="ECO:0007669"/>
    <property type="project" value="TreeGrafter"/>
</dbReference>
<dbReference type="RefSeq" id="WP_121682105.1">
    <property type="nucleotide sequence ID" value="NZ_RCVZ01000016.1"/>
</dbReference>
<evidence type="ECO:0000256" key="4">
    <source>
        <dbReference type="ARBA" id="ARBA00022679"/>
    </source>
</evidence>
<keyword evidence="10" id="KW-1208">Phospholipid metabolism</keyword>
<comment type="caution">
    <text evidence="12">The sequence shown here is derived from an EMBL/GenBank/DDBJ whole genome shotgun (WGS) entry which is preliminary data.</text>
</comment>
<dbReference type="Proteomes" id="UP000276770">
    <property type="component" value="Unassembled WGS sequence"/>
</dbReference>
<dbReference type="Gene3D" id="2.60.200.40">
    <property type="match status" value="1"/>
</dbReference>
<dbReference type="NCBIfam" id="TIGR00147">
    <property type="entry name" value="YegS/Rv2252/BmrU family lipid kinase"/>
    <property type="match status" value="1"/>
</dbReference>
<evidence type="ECO:0000256" key="9">
    <source>
        <dbReference type="ARBA" id="ARBA00023209"/>
    </source>
</evidence>
<dbReference type="InterPro" id="IPR005218">
    <property type="entry name" value="Diacylglycerol/lipid_kinase"/>
</dbReference>
<organism evidence="12 13">
    <name type="scientific">Falsibacillus albus</name>
    <dbReference type="NCBI Taxonomy" id="2478915"/>
    <lineage>
        <taxon>Bacteria</taxon>
        <taxon>Bacillati</taxon>
        <taxon>Bacillota</taxon>
        <taxon>Bacilli</taxon>
        <taxon>Bacillales</taxon>
        <taxon>Bacillaceae</taxon>
        <taxon>Falsibacillus</taxon>
    </lineage>
</organism>
<feature type="domain" description="DAGKc" evidence="11">
    <location>
        <begin position="2"/>
        <end position="133"/>
    </location>
</feature>
<dbReference type="GO" id="GO:0005524">
    <property type="term" value="F:ATP binding"/>
    <property type="evidence" value="ECO:0007669"/>
    <property type="project" value="UniProtKB-KW"/>
</dbReference>
<dbReference type="PROSITE" id="PS50146">
    <property type="entry name" value="DAGK"/>
    <property type="match status" value="1"/>
</dbReference>
<dbReference type="PANTHER" id="PTHR12358">
    <property type="entry name" value="SPHINGOSINE KINASE"/>
    <property type="match status" value="1"/>
</dbReference>
<dbReference type="GO" id="GO:0004143">
    <property type="term" value="F:ATP-dependent diacylglycerol kinase activity"/>
    <property type="evidence" value="ECO:0007669"/>
    <property type="project" value="TreeGrafter"/>
</dbReference>
<dbReference type="InterPro" id="IPR045540">
    <property type="entry name" value="YegS/DAGK_C"/>
</dbReference>
<evidence type="ECO:0000256" key="6">
    <source>
        <dbReference type="ARBA" id="ARBA00022777"/>
    </source>
</evidence>
<keyword evidence="6 12" id="KW-0418">Kinase</keyword>
<accession>A0A3L7JQV0</accession>
<dbReference type="SUPFAM" id="SSF111331">
    <property type="entry name" value="NAD kinase/diacylglycerol kinase-like"/>
    <property type="match status" value="1"/>
</dbReference>
<keyword evidence="13" id="KW-1185">Reference proteome</keyword>
<keyword evidence="7" id="KW-0067">ATP-binding</keyword>
<evidence type="ECO:0000256" key="5">
    <source>
        <dbReference type="ARBA" id="ARBA00022741"/>
    </source>
</evidence>
<keyword evidence="5" id="KW-0547">Nucleotide-binding</keyword>
<evidence type="ECO:0000259" key="11">
    <source>
        <dbReference type="PROSITE" id="PS50146"/>
    </source>
</evidence>
<dbReference type="InterPro" id="IPR001206">
    <property type="entry name" value="Diacylglycerol_kinase_cat_dom"/>
</dbReference>
<dbReference type="Pfam" id="PF00781">
    <property type="entry name" value="DAGK_cat"/>
    <property type="match status" value="1"/>
</dbReference>
<dbReference type="Pfam" id="PF19279">
    <property type="entry name" value="YegS_C"/>
    <property type="match status" value="1"/>
</dbReference>
<keyword evidence="3" id="KW-0444">Lipid biosynthesis</keyword>
<keyword evidence="8" id="KW-0443">Lipid metabolism</keyword>
<evidence type="ECO:0000256" key="2">
    <source>
        <dbReference type="ARBA" id="ARBA00005983"/>
    </source>
</evidence>
<evidence type="ECO:0000256" key="1">
    <source>
        <dbReference type="ARBA" id="ARBA00001946"/>
    </source>
</evidence>
<dbReference type="SMART" id="SM00046">
    <property type="entry name" value="DAGKc"/>
    <property type="match status" value="1"/>
</dbReference>
<name>A0A3L7JQV0_9BACI</name>
<dbReference type="Gene3D" id="3.40.50.10330">
    <property type="entry name" value="Probable inorganic polyphosphate/atp-NAD kinase, domain 1"/>
    <property type="match status" value="1"/>
</dbReference>
<proteinExistence type="inferred from homology"/>